<evidence type="ECO:0000256" key="3">
    <source>
        <dbReference type="ARBA" id="ARBA00022737"/>
    </source>
</evidence>
<name>A0A830CV48_9LAMI</name>
<feature type="domain" description="Disease resistance R13L4/SHOC-2-like LRR" evidence="5">
    <location>
        <begin position="47"/>
        <end position="141"/>
    </location>
</feature>
<keyword evidence="2" id="KW-0732">Signal</keyword>
<keyword evidence="7" id="KW-1185">Reference proteome</keyword>
<dbReference type="InterPro" id="IPR013210">
    <property type="entry name" value="LRR_N_plant-typ"/>
</dbReference>
<sequence length="142" mass="15549">GDALYALKKVLDDPNDDLSSWDNGLVDPSTWFHITWNDTTQGVERVDLGDCGLAGPLVPQLGNLDKLKYLEMYNNMINGSIPNELGNLANLVSLDLYNNNLNGSIPQELGNLTSLVFIRLNNNKLSGRVPDALTTLPNLQVV</sequence>
<dbReference type="Gene3D" id="3.80.10.10">
    <property type="entry name" value="Ribonuclease Inhibitor"/>
    <property type="match status" value="1"/>
</dbReference>
<dbReference type="Proteomes" id="UP000653305">
    <property type="component" value="Unassembled WGS sequence"/>
</dbReference>
<reference evidence="6" key="1">
    <citation type="submission" date="2020-07" db="EMBL/GenBank/DDBJ databases">
        <title>Ethylene signaling mediates host invasion by parasitic plants.</title>
        <authorList>
            <person name="Yoshida S."/>
        </authorList>
    </citation>
    <scope>NUCLEOTIDE SEQUENCE</scope>
    <source>
        <strain evidence="6">Okayama</strain>
    </source>
</reference>
<keyword evidence="3" id="KW-0677">Repeat</keyword>
<keyword evidence="6" id="KW-0808">Transferase</keyword>
<evidence type="ECO:0000259" key="5">
    <source>
        <dbReference type="Pfam" id="PF23598"/>
    </source>
</evidence>
<feature type="non-terminal residue" evidence="6">
    <location>
        <position position="142"/>
    </location>
</feature>
<gene>
    <name evidence="6" type="ORF">PHJA_002433800</name>
</gene>
<accession>A0A830CV48</accession>
<dbReference type="Pfam" id="PF23598">
    <property type="entry name" value="LRR_14"/>
    <property type="match status" value="1"/>
</dbReference>
<evidence type="ECO:0000313" key="6">
    <source>
        <dbReference type="EMBL" id="GFQ02900.1"/>
    </source>
</evidence>
<keyword evidence="6" id="KW-0675">Receptor</keyword>
<keyword evidence="6" id="KW-0418">Kinase</keyword>
<comment type="caution">
    <text evidence="6">The sequence shown here is derived from an EMBL/GenBank/DDBJ whole genome shotgun (WGS) entry which is preliminary data.</text>
</comment>
<evidence type="ECO:0000313" key="7">
    <source>
        <dbReference type="Proteomes" id="UP000653305"/>
    </source>
</evidence>
<evidence type="ECO:0000256" key="1">
    <source>
        <dbReference type="ARBA" id="ARBA00022614"/>
    </source>
</evidence>
<dbReference type="SUPFAM" id="SSF52058">
    <property type="entry name" value="L domain-like"/>
    <property type="match status" value="1"/>
</dbReference>
<keyword evidence="1" id="KW-0433">Leucine-rich repeat</keyword>
<evidence type="ECO:0000259" key="4">
    <source>
        <dbReference type="Pfam" id="PF08263"/>
    </source>
</evidence>
<dbReference type="PANTHER" id="PTHR47988">
    <property type="entry name" value="SOMATIC EMBRYOGENESIS RECEPTOR KINASE 1"/>
    <property type="match status" value="1"/>
</dbReference>
<dbReference type="GO" id="GO:0016301">
    <property type="term" value="F:kinase activity"/>
    <property type="evidence" value="ECO:0007669"/>
    <property type="project" value="UniProtKB-KW"/>
</dbReference>
<dbReference type="InterPro" id="IPR032675">
    <property type="entry name" value="LRR_dom_sf"/>
</dbReference>
<dbReference type="AlphaFoldDB" id="A0A830CV48"/>
<proteinExistence type="predicted"/>
<dbReference type="OrthoDB" id="406235at2759"/>
<dbReference type="Pfam" id="PF08263">
    <property type="entry name" value="LRRNT_2"/>
    <property type="match status" value="1"/>
</dbReference>
<dbReference type="InterPro" id="IPR055414">
    <property type="entry name" value="LRR_R13L4/SHOC2-like"/>
</dbReference>
<feature type="domain" description="Leucine-rich repeat-containing N-terminal plant-type" evidence="4">
    <location>
        <begin position="1"/>
        <end position="35"/>
    </location>
</feature>
<dbReference type="FunFam" id="3.80.10.10:FF:000024">
    <property type="entry name" value="Somatic embryogenesis receptor kinase 1"/>
    <property type="match status" value="1"/>
</dbReference>
<dbReference type="EMBL" id="BMAC01000783">
    <property type="protein sequence ID" value="GFQ02900.1"/>
    <property type="molecule type" value="Genomic_DNA"/>
</dbReference>
<evidence type="ECO:0000256" key="2">
    <source>
        <dbReference type="ARBA" id="ARBA00022729"/>
    </source>
</evidence>
<organism evidence="6 7">
    <name type="scientific">Phtheirospermum japonicum</name>
    <dbReference type="NCBI Taxonomy" id="374723"/>
    <lineage>
        <taxon>Eukaryota</taxon>
        <taxon>Viridiplantae</taxon>
        <taxon>Streptophyta</taxon>
        <taxon>Embryophyta</taxon>
        <taxon>Tracheophyta</taxon>
        <taxon>Spermatophyta</taxon>
        <taxon>Magnoliopsida</taxon>
        <taxon>eudicotyledons</taxon>
        <taxon>Gunneridae</taxon>
        <taxon>Pentapetalae</taxon>
        <taxon>asterids</taxon>
        <taxon>lamiids</taxon>
        <taxon>Lamiales</taxon>
        <taxon>Orobanchaceae</taxon>
        <taxon>Orobanchaceae incertae sedis</taxon>
        <taxon>Phtheirospermum</taxon>
    </lineage>
</organism>
<protein>
    <submittedName>
        <fullName evidence="6">Brassinosteroid insensitive 1-associated receptor kinase 1</fullName>
    </submittedName>
</protein>